<evidence type="ECO:0000313" key="2">
    <source>
        <dbReference type="EMBL" id="CAL1569234.1"/>
    </source>
</evidence>
<name>A0AAV2IVB8_KNICA</name>
<keyword evidence="1" id="KW-0472">Membrane</keyword>
<keyword evidence="1" id="KW-0812">Transmembrane</keyword>
<reference evidence="2 4" key="1">
    <citation type="submission" date="2024-04" db="EMBL/GenBank/DDBJ databases">
        <authorList>
            <person name="Waldvogel A.-M."/>
            <person name="Schoenle A."/>
        </authorList>
    </citation>
    <scope>NUCLEOTIDE SEQUENCE [LARGE SCALE GENOMIC DNA]</scope>
</reference>
<dbReference type="Proteomes" id="UP001497482">
    <property type="component" value="Chromosome 1"/>
</dbReference>
<feature type="transmembrane region" description="Helical" evidence="1">
    <location>
        <begin position="71"/>
        <end position="91"/>
    </location>
</feature>
<keyword evidence="4" id="KW-1185">Reference proteome</keyword>
<protein>
    <recommendedName>
        <fullName evidence="5">NADH dehydrogenase subunit 6</fullName>
    </recommendedName>
</protein>
<evidence type="ECO:0000256" key="1">
    <source>
        <dbReference type="SAM" id="Phobius"/>
    </source>
</evidence>
<organism evidence="2 4">
    <name type="scientific">Knipowitschia caucasica</name>
    <name type="common">Caucasian dwarf goby</name>
    <name type="synonym">Pomatoschistus caucasicus</name>
    <dbReference type="NCBI Taxonomy" id="637954"/>
    <lineage>
        <taxon>Eukaryota</taxon>
        <taxon>Metazoa</taxon>
        <taxon>Chordata</taxon>
        <taxon>Craniata</taxon>
        <taxon>Vertebrata</taxon>
        <taxon>Euteleostomi</taxon>
        <taxon>Actinopterygii</taxon>
        <taxon>Neopterygii</taxon>
        <taxon>Teleostei</taxon>
        <taxon>Neoteleostei</taxon>
        <taxon>Acanthomorphata</taxon>
        <taxon>Gobiaria</taxon>
        <taxon>Gobiiformes</taxon>
        <taxon>Gobioidei</taxon>
        <taxon>Gobiidae</taxon>
        <taxon>Gobiinae</taxon>
        <taxon>Knipowitschia</taxon>
    </lineage>
</organism>
<dbReference type="EMBL" id="OZ035823">
    <property type="protein sequence ID" value="CAL1569234.1"/>
    <property type="molecule type" value="Genomic_DNA"/>
</dbReference>
<dbReference type="EMBL" id="OZ035837">
    <property type="protein sequence ID" value="CAL1582186.1"/>
    <property type="molecule type" value="Genomic_DNA"/>
</dbReference>
<keyword evidence="1" id="KW-1133">Transmembrane helix</keyword>
<evidence type="ECO:0000313" key="3">
    <source>
        <dbReference type="EMBL" id="CAL1582186.1"/>
    </source>
</evidence>
<evidence type="ECO:0008006" key="5">
    <source>
        <dbReference type="Google" id="ProtNLM"/>
    </source>
</evidence>
<proteinExistence type="predicted"/>
<accession>A0AAV2IVB8</accession>
<dbReference type="Proteomes" id="UP001497482">
    <property type="component" value="Chromosome 15"/>
</dbReference>
<feature type="transmembrane region" description="Helical" evidence="1">
    <location>
        <begin position="46"/>
        <end position="65"/>
    </location>
</feature>
<dbReference type="AlphaFoldDB" id="A0AAV2IVB8"/>
<sequence>MLGWFWLFGEVWGWVWGGGLGVVCGGVIFGGLVLGFWGVGGWFGSWGVLLVCGLFCWVGVGWVFIVVVFGFVGVGWGCFCCCGMVWGVGVLGREWGGIDMGGGGGGL</sequence>
<feature type="transmembrane region" description="Helical" evidence="1">
    <location>
        <begin position="12"/>
        <end position="39"/>
    </location>
</feature>
<evidence type="ECO:0000313" key="4">
    <source>
        <dbReference type="Proteomes" id="UP001497482"/>
    </source>
</evidence>
<gene>
    <name evidence="3" type="ORF">KC01_LOCUS12845</name>
    <name evidence="2" type="ORF">KC01_LOCUS1700</name>
</gene>